<dbReference type="Gene3D" id="2.115.10.20">
    <property type="entry name" value="Glycosyl hydrolase domain, family 43"/>
    <property type="match status" value="1"/>
</dbReference>
<dbReference type="Pfam" id="PF04616">
    <property type="entry name" value="Glyco_hydro_43"/>
    <property type="match status" value="1"/>
</dbReference>
<gene>
    <name evidence="11" type="primary">xsa_3</name>
    <name evidence="11" type="ORF">BcellWH2_02907</name>
</gene>
<name>A0A0P0G7W6_9BACE</name>
<keyword evidence="2" id="KW-0858">Xylan degradation</keyword>
<organism evidence="11 12">
    <name type="scientific">Bacteroides cellulosilyticus</name>
    <dbReference type="NCBI Taxonomy" id="246787"/>
    <lineage>
        <taxon>Bacteria</taxon>
        <taxon>Pseudomonadati</taxon>
        <taxon>Bacteroidota</taxon>
        <taxon>Bacteroidia</taxon>
        <taxon>Bacteroidales</taxon>
        <taxon>Bacteroidaceae</taxon>
        <taxon>Bacteroides</taxon>
    </lineage>
</organism>
<proteinExistence type="inferred from homology"/>
<protein>
    <submittedName>
        <fullName evidence="11">Xylosidase/arabinosidase</fullName>
    </submittedName>
</protein>
<evidence type="ECO:0000256" key="1">
    <source>
        <dbReference type="ARBA" id="ARBA00009865"/>
    </source>
</evidence>
<dbReference type="PATRIC" id="fig|246787.4.peg.3004"/>
<dbReference type="SUPFAM" id="SSF75005">
    <property type="entry name" value="Arabinanase/levansucrase/invertase"/>
    <property type="match status" value="1"/>
</dbReference>
<evidence type="ECO:0000256" key="5">
    <source>
        <dbReference type="ARBA" id="ARBA00023277"/>
    </source>
</evidence>
<keyword evidence="2" id="KW-0624">Polysaccharide degradation</keyword>
<keyword evidence="4 8" id="KW-0378">Hydrolase</keyword>
<dbReference type="PANTHER" id="PTHR43772">
    <property type="entry name" value="ENDO-1,4-BETA-XYLANASE"/>
    <property type="match status" value="1"/>
</dbReference>
<feature type="site" description="Important for catalytic activity, responsible for pKa modulation of the active site Glu and correct orientation of both the proton donor and substrate" evidence="7">
    <location>
        <position position="156"/>
    </location>
</feature>
<evidence type="ECO:0000256" key="3">
    <source>
        <dbReference type="ARBA" id="ARBA00022729"/>
    </source>
</evidence>
<dbReference type="InterPro" id="IPR023296">
    <property type="entry name" value="Glyco_hydro_beta-prop_sf"/>
</dbReference>
<dbReference type="CDD" id="cd08990">
    <property type="entry name" value="GH43_AXH_like"/>
    <property type="match status" value="1"/>
</dbReference>
<evidence type="ECO:0000256" key="9">
    <source>
        <dbReference type="SAM" id="SignalP"/>
    </source>
</evidence>
<keyword evidence="5" id="KW-0119">Carbohydrate metabolism</keyword>
<sequence>MKNKRLFLLSAFLVIIGTLKAQNPIITDQFTADPTAKVFEGKMYVYPSHDIPSPIERLKEWFCMADYHVFSSDNLVDWTDHGVILSQENVPWVAPDSYSMWAPECVYKNGKYYFYFPSTPKGEGKRGFSIGVAIADKPYGPFTPQATPIEGVNGIDPCVLIDKDGQAYIYWSGRGMSVAKLKDNMLELASEPMQIQGLPEGFKEGPFAFERNGKYYFTFPWVKEKTEVLAYAMGDNPMGPFEFKGIIMDESPTDCWTNHHSLVEYKDQWYLFYHHNDYSPEFDKNRSARVDSLFFNPDGTIQKVTPTLRGVGITDSRKEIQLDRYSRLSNQGAAIDYLNQANKFEGWKTLLSKNGAWVQYNRVNFGKSTPRKVKARVTSDNGGTLQIRINGTNGPVISEIKVPKTDKWTNIESPVRSAQTGIHDLYVSLKGNGKVEIDWISFQ</sequence>
<keyword evidence="6 8" id="KW-0326">Glycosidase</keyword>
<evidence type="ECO:0000256" key="7">
    <source>
        <dbReference type="PIRSR" id="PIRSR606710-2"/>
    </source>
</evidence>
<dbReference type="InterPro" id="IPR005084">
    <property type="entry name" value="CBM6"/>
</dbReference>
<dbReference type="RefSeq" id="WP_029426400.1">
    <property type="nucleotide sequence ID" value="NZ_CP012801.1"/>
</dbReference>
<accession>A0A0P0G7W6</accession>
<dbReference type="InterPro" id="IPR008979">
    <property type="entry name" value="Galactose-bd-like_sf"/>
</dbReference>
<dbReference type="GO" id="GO:0030246">
    <property type="term" value="F:carbohydrate binding"/>
    <property type="evidence" value="ECO:0007669"/>
    <property type="project" value="InterPro"/>
</dbReference>
<evidence type="ECO:0000259" key="10">
    <source>
        <dbReference type="PROSITE" id="PS51175"/>
    </source>
</evidence>
<evidence type="ECO:0000313" key="11">
    <source>
        <dbReference type="EMBL" id="ALJ60146.1"/>
    </source>
</evidence>
<dbReference type="InterPro" id="IPR052176">
    <property type="entry name" value="Glycosyl_Hydrlase_43_Enz"/>
</dbReference>
<dbReference type="GO" id="GO:0004553">
    <property type="term" value="F:hydrolase activity, hydrolyzing O-glycosyl compounds"/>
    <property type="evidence" value="ECO:0007669"/>
    <property type="project" value="InterPro"/>
</dbReference>
<dbReference type="AlphaFoldDB" id="A0A0P0G7W6"/>
<evidence type="ECO:0000313" key="12">
    <source>
        <dbReference type="Proteomes" id="UP000061809"/>
    </source>
</evidence>
<feature type="signal peptide" evidence="9">
    <location>
        <begin position="1"/>
        <end position="21"/>
    </location>
</feature>
<evidence type="ECO:0000256" key="6">
    <source>
        <dbReference type="ARBA" id="ARBA00023295"/>
    </source>
</evidence>
<dbReference type="SMART" id="SM00606">
    <property type="entry name" value="CBD_IV"/>
    <property type="match status" value="1"/>
</dbReference>
<dbReference type="EMBL" id="CP012801">
    <property type="protein sequence ID" value="ALJ60146.1"/>
    <property type="molecule type" value="Genomic_DNA"/>
</dbReference>
<feature type="chain" id="PRO_5006047327" evidence="9">
    <location>
        <begin position="22"/>
        <end position="443"/>
    </location>
</feature>
<dbReference type="CDD" id="cd04084">
    <property type="entry name" value="CBM6_xylanase-like"/>
    <property type="match status" value="1"/>
</dbReference>
<dbReference type="GO" id="GO:0045493">
    <property type="term" value="P:xylan catabolic process"/>
    <property type="evidence" value="ECO:0007669"/>
    <property type="project" value="UniProtKB-KW"/>
</dbReference>
<dbReference type="PANTHER" id="PTHR43772:SF2">
    <property type="entry name" value="PUTATIVE (AFU_ORTHOLOGUE AFUA_2G04480)-RELATED"/>
    <property type="match status" value="1"/>
</dbReference>
<evidence type="ECO:0000256" key="4">
    <source>
        <dbReference type="ARBA" id="ARBA00022801"/>
    </source>
</evidence>
<comment type="similarity">
    <text evidence="1 8">Belongs to the glycosyl hydrolase 43 family.</text>
</comment>
<dbReference type="KEGG" id="bcel:BcellWH2_02907"/>
<dbReference type="SUPFAM" id="SSF49785">
    <property type="entry name" value="Galactose-binding domain-like"/>
    <property type="match status" value="1"/>
</dbReference>
<evidence type="ECO:0000256" key="2">
    <source>
        <dbReference type="ARBA" id="ARBA00022651"/>
    </source>
</evidence>
<keyword evidence="3 9" id="KW-0732">Signal</keyword>
<reference evidence="11 12" key="1">
    <citation type="journal article" date="2015" name="Science">
        <title>Genetic determinants of in vivo fitness and diet responsiveness in multiple human gut Bacteroides.</title>
        <authorList>
            <person name="Wu M."/>
            <person name="McNulty N.P."/>
            <person name="Rodionov D.A."/>
            <person name="Khoroshkin M.S."/>
            <person name="Griffin N.W."/>
            <person name="Cheng J."/>
            <person name="Latreille P."/>
            <person name="Kerstetter R.A."/>
            <person name="Terrapon N."/>
            <person name="Henrissat B."/>
            <person name="Osterman A.L."/>
            <person name="Gordon J.I."/>
        </authorList>
    </citation>
    <scope>NUCLEOTIDE SEQUENCE [LARGE SCALE GENOMIC DNA]</scope>
    <source>
        <strain evidence="11 12">WH2</strain>
    </source>
</reference>
<feature type="domain" description="CBM6" evidence="10">
    <location>
        <begin position="318"/>
        <end position="443"/>
    </location>
</feature>
<dbReference type="PROSITE" id="PS51175">
    <property type="entry name" value="CBM6"/>
    <property type="match status" value="1"/>
</dbReference>
<dbReference type="Proteomes" id="UP000061809">
    <property type="component" value="Chromosome"/>
</dbReference>
<dbReference type="Pfam" id="PF03422">
    <property type="entry name" value="CBM_6"/>
    <property type="match status" value="1"/>
</dbReference>
<dbReference type="Gene3D" id="2.60.120.260">
    <property type="entry name" value="Galactose-binding domain-like"/>
    <property type="match status" value="1"/>
</dbReference>
<dbReference type="InterPro" id="IPR006584">
    <property type="entry name" value="Cellulose-bd_IV"/>
</dbReference>
<dbReference type="InterPro" id="IPR006710">
    <property type="entry name" value="Glyco_hydro_43"/>
</dbReference>
<evidence type="ECO:0000256" key="8">
    <source>
        <dbReference type="RuleBase" id="RU361187"/>
    </source>
</evidence>